<dbReference type="RefSeq" id="WP_215871643.1">
    <property type="nucleotide sequence ID" value="NZ_JAAXYO010000016.1"/>
</dbReference>
<evidence type="ECO:0000313" key="9">
    <source>
        <dbReference type="Proteomes" id="UP001197378"/>
    </source>
</evidence>
<feature type="binding site" evidence="6">
    <location>
        <position position="81"/>
    </location>
    <ligand>
        <name>S-adenosyl-L-methionine</name>
        <dbReference type="ChEBI" id="CHEBI:59789"/>
    </ligand>
</feature>
<accession>A0AAE2YMC6</accession>
<dbReference type="GO" id="GO:0009234">
    <property type="term" value="P:menaquinone biosynthetic process"/>
    <property type="evidence" value="ECO:0007669"/>
    <property type="project" value="UniProtKB-UniRule"/>
</dbReference>
<sequence>MTDHDLPENEQESTTTHFGYQEVPEAEKEKLVRGVFSSVASSYDLMNDLMSLGVHRLWKRYTVDLARPRPGQQVLDLAGGTGDLAALLYKRLQPNGRIVVSDINPEMLAVGEKRLADKGMLAGVEFVEANAEELPFPDQQFDLVTLAFGIRNMTHPERALAEIYRVLKVGGRALILEFSHPRWPGLQQIYDLYSFNILPKIGEIVAKDRDSYQYLVESIRRFPDQDTFRMMMEDAGFARVDVHNLSGGIVAIHRGFRLD</sequence>
<name>A0AAE2YMC6_9PROT</name>
<comment type="caution">
    <text evidence="6">Lacks conserved residue(s) required for the propagation of feature annotation.</text>
</comment>
<dbReference type="Gene3D" id="3.40.50.150">
    <property type="entry name" value="Vaccinia Virus protein VP39"/>
    <property type="match status" value="1"/>
</dbReference>
<proteinExistence type="inferred from homology"/>
<comment type="catalytic activity">
    <reaction evidence="6">
        <text>a 2-demethylmenaquinol + S-adenosyl-L-methionine = a menaquinol + S-adenosyl-L-homocysteine + H(+)</text>
        <dbReference type="Rhea" id="RHEA:42640"/>
        <dbReference type="Rhea" id="RHEA-COMP:9539"/>
        <dbReference type="Rhea" id="RHEA-COMP:9563"/>
        <dbReference type="ChEBI" id="CHEBI:15378"/>
        <dbReference type="ChEBI" id="CHEBI:18151"/>
        <dbReference type="ChEBI" id="CHEBI:55437"/>
        <dbReference type="ChEBI" id="CHEBI:57856"/>
        <dbReference type="ChEBI" id="CHEBI:59789"/>
        <dbReference type="EC" id="2.1.1.163"/>
    </reaction>
</comment>
<evidence type="ECO:0000256" key="1">
    <source>
        <dbReference type="ARBA" id="ARBA00022428"/>
    </source>
</evidence>
<evidence type="ECO:0000256" key="4">
    <source>
        <dbReference type="ARBA" id="ARBA00022688"/>
    </source>
</evidence>
<comment type="catalytic activity">
    <reaction evidence="6">
        <text>a 2-methoxy-6-(all-trans-polyprenyl)benzene-1,4-diol + S-adenosyl-L-methionine = a 5-methoxy-2-methyl-3-(all-trans-polyprenyl)benzene-1,4-diol + S-adenosyl-L-homocysteine + H(+)</text>
        <dbReference type="Rhea" id="RHEA:28286"/>
        <dbReference type="Rhea" id="RHEA-COMP:10858"/>
        <dbReference type="Rhea" id="RHEA-COMP:10859"/>
        <dbReference type="ChEBI" id="CHEBI:15378"/>
        <dbReference type="ChEBI" id="CHEBI:57856"/>
        <dbReference type="ChEBI" id="CHEBI:59789"/>
        <dbReference type="ChEBI" id="CHEBI:84166"/>
        <dbReference type="ChEBI" id="CHEBI:84167"/>
        <dbReference type="EC" id="2.1.1.201"/>
    </reaction>
</comment>
<feature type="binding site" evidence="6">
    <location>
        <begin position="130"/>
        <end position="131"/>
    </location>
    <ligand>
        <name>S-adenosyl-L-methionine</name>
        <dbReference type="ChEBI" id="CHEBI:59789"/>
    </ligand>
</feature>
<comment type="pathway">
    <text evidence="6">Quinol/quinone metabolism; menaquinone biosynthesis; menaquinol from 1,4-dihydroxy-2-naphthoate: step 2/2.</text>
</comment>
<dbReference type="SUPFAM" id="SSF53335">
    <property type="entry name" value="S-adenosyl-L-methionine-dependent methyltransferases"/>
    <property type="match status" value="1"/>
</dbReference>
<dbReference type="NCBIfam" id="TIGR01934">
    <property type="entry name" value="MenG_MenH_UbiE"/>
    <property type="match status" value="1"/>
</dbReference>
<keyword evidence="2 6" id="KW-0489">Methyltransferase</keyword>
<dbReference type="EC" id="2.1.1.201" evidence="6"/>
<keyword evidence="9" id="KW-1185">Reference proteome</keyword>
<dbReference type="PANTHER" id="PTHR43591">
    <property type="entry name" value="METHYLTRANSFERASE"/>
    <property type="match status" value="1"/>
</dbReference>
<dbReference type="PROSITE" id="PS01184">
    <property type="entry name" value="UBIE_2"/>
    <property type="match status" value="1"/>
</dbReference>
<feature type="binding site" evidence="6">
    <location>
        <position position="102"/>
    </location>
    <ligand>
        <name>S-adenosyl-L-methionine</name>
        <dbReference type="ChEBI" id="CHEBI:59789"/>
    </ligand>
</feature>
<dbReference type="InterPro" id="IPR029063">
    <property type="entry name" value="SAM-dependent_MTases_sf"/>
</dbReference>
<dbReference type="NCBIfam" id="NF001242">
    <property type="entry name" value="PRK00216.1-3"/>
    <property type="match status" value="1"/>
</dbReference>
<dbReference type="PROSITE" id="PS51608">
    <property type="entry name" value="SAM_MT_UBIE"/>
    <property type="match status" value="1"/>
</dbReference>
<dbReference type="HAMAP" id="MF_01813">
    <property type="entry name" value="MenG_UbiE_methyltr"/>
    <property type="match status" value="1"/>
</dbReference>
<dbReference type="GO" id="GO:0008425">
    <property type="term" value="F:2-methoxy-6-polyprenyl-1,4-benzoquinol methyltransferase activity"/>
    <property type="evidence" value="ECO:0007669"/>
    <property type="project" value="UniProtKB-UniRule"/>
</dbReference>
<dbReference type="Proteomes" id="UP001197378">
    <property type="component" value="Unassembled WGS sequence"/>
</dbReference>
<keyword evidence="5 6" id="KW-0949">S-adenosyl-L-methionine</keyword>
<evidence type="ECO:0000313" key="8">
    <source>
        <dbReference type="EMBL" id="MBU2786734.1"/>
    </source>
</evidence>
<comment type="function">
    <text evidence="6">Methyltransferase required for the conversion of demethylmenaquinol (DMKH2) to menaquinol (MKH2) and the conversion of 2-polyprenyl-6-methoxy-1,4-benzoquinol (DDMQH2) to 2-polyprenyl-3-methyl-6-methoxy-1,4-benzoquinol (DMQH2).</text>
</comment>
<dbReference type="EMBL" id="JAAXYO010000016">
    <property type="protein sequence ID" value="MBU2786734.1"/>
    <property type="molecule type" value="Genomic_DNA"/>
</dbReference>
<dbReference type="GO" id="GO:0032259">
    <property type="term" value="P:methylation"/>
    <property type="evidence" value="ECO:0007669"/>
    <property type="project" value="UniProtKB-KW"/>
</dbReference>
<evidence type="ECO:0000256" key="5">
    <source>
        <dbReference type="ARBA" id="ARBA00022691"/>
    </source>
</evidence>
<reference evidence="8" key="1">
    <citation type="journal article" date="2021" name="ISME J.">
        <title>Genomic evolution of the class Acidithiobacillia: deep-branching Proteobacteria living in extreme acidic conditions.</title>
        <authorList>
            <person name="Moya-Beltran A."/>
            <person name="Beard S."/>
            <person name="Rojas-Villalobos C."/>
            <person name="Issotta F."/>
            <person name="Gallardo Y."/>
            <person name="Ulloa R."/>
            <person name="Giaveno A."/>
            <person name="Degli Esposti M."/>
            <person name="Johnson D.B."/>
            <person name="Quatrini R."/>
        </authorList>
    </citation>
    <scope>NUCLEOTIDE SEQUENCE</scope>
    <source>
        <strain evidence="8">VAN18-1</strain>
    </source>
</reference>
<dbReference type="Pfam" id="PF01209">
    <property type="entry name" value="Ubie_methyltran"/>
    <property type="match status" value="1"/>
</dbReference>
<dbReference type="InterPro" id="IPR004033">
    <property type="entry name" value="UbiE/COQ5_MeTrFase"/>
</dbReference>
<dbReference type="InterPro" id="IPR023576">
    <property type="entry name" value="UbiE/COQ5_MeTrFase_CS"/>
</dbReference>
<dbReference type="NCBIfam" id="NF001244">
    <property type="entry name" value="PRK00216.1-5"/>
    <property type="match status" value="1"/>
</dbReference>
<dbReference type="CDD" id="cd02440">
    <property type="entry name" value="AdoMet_MTases"/>
    <property type="match status" value="1"/>
</dbReference>
<comment type="caution">
    <text evidence="8">The sequence shown here is derived from an EMBL/GenBank/DDBJ whole genome shotgun (WGS) entry which is preliminary data.</text>
</comment>
<dbReference type="PROSITE" id="PS01183">
    <property type="entry name" value="UBIE_1"/>
    <property type="match status" value="1"/>
</dbReference>
<feature type="region of interest" description="Disordered" evidence="7">
    <location>
        <begin position="1"/>
        <end position="22"/>
    </location>
</feature>
<evidence type="ECO:0000256" key="3">
    <source>
        <dbReference type="ARBA" id="ARBA00022679"/>
    </source>
</evidence>
<comment type="pathway">
    <text evidence="6">Cofactor biosynthesis; ubiquinone biosynthesis.</text>
</comment>
<keyword evidence="3 6" id="KW-0808">Transferase</keyword>
<protein>
    <recommendedName>
        <fullName evidence="6">Ubiquinone/menaquinone biosynthesis C-methyltransferase UbiE</fullName>
        <ecNumber evidence="6">2.1.1.163</ecNumber>
        <ecNumber evidence="6">2.1.1.201</ecNumber>
    </recommendedName>
    <alternativeName>
        <fullName evidence="6">2-methoxy-6-polyprenyl-1,4-benzoquinol methylase</fullName>
    </alternativeName>
    <alternativeName>
        <fullName evidence="6">Demethylmenaquinone methyltransferase</fullName>
    </alternativeName>
</protein>
<comment type="similarity">
    <text evidence="6">Belongs to the class I-like SAM-binding methyltransferase superfamily. MenG/UbiE family.</text>
</comment>
<evidence type="ECO:0000256" key="6">
    <source>
        <dbReference type="HAMAP-Rule" id="MF_01813"/>
    </source>
</evidence>
<keyword evidence="1 6" id="KW-0474">Menaquinone biosynthesis</keyword>
<evidence type="ECO:0000256" key="7">
    <source>
        <dbReference type="SAM" id="MobiDB-lite"/>
    </source>
</evidence>
<evidence type="ECO:0000256" key="2">
    <source>
        <dbReference type="ARBA" id="ARBA00022603"/>
    </source>
</evidence>
<dbReference type="GO" id="GO:0009060">
    <property type="term" value="P:aerobic respiration"/>
    <property type="evidence" value="ECO:0007669"/>
    <property type="project" value="UniProtKB-UniRule"/>
</dbReference>
<dbReference type="EC" id="2.1.1.163" evidence="6"/>
<dbReference type="AlphaFoldDB" id="A0AAE2YMC6"/>
<keyword evidence="4 6" id="KW-0831">Ubiquinone biosynthesis</keyword>
<dbReference type="PANTHER" id="PTHR43591:SF24">
    <property type="entry name" value="2-METHOXY-6-POLYPRENYL-1,4-BENZOQUINOL METHYLASE, MITOCHONDRIAL"/>
    <property type="match status" value="1"/>
</dbReference>
<dbReference type="GO" id="GO:0043770">
    <property type="term" value="F:demethylmenaquinone methyltransferase activity"/>
    <property type="evidence" value="ECO:0007669"/>
    <property type="project" value="UniProtKB-UniRule"/>
</dbReference>
<gene>
    <name evidence="6 8" type="primary">ubiE</name>
    <name evidence="8" type="ORF">HFQ13_00645</name>
</gene>
<organism evidence="8 9">
    <name type="scientific">Igneacidithiobacillus copahuensis</name>
    <dbReference type="NCBI Taxonomy" id="2724909"/>
    <lineage>
        <taxon>Bacteria</taxon>
        <taxon>Pseudomonadati</taxon>
        <taxon>Pseudomonadota</taxon>
        <taxon>Acidithiobacillia</taxon>
        <taxon>Acidithiobacillales</taxon>
        <taxon>Acidithiobacillaceae</taxon>
        <taxon>Igneacidithiobacillus</taxon>
    </lineage>
</organism>